<reference evidence="1 2" key="1">
    <citation type="submission" date="2012-05" db="EMBL/GenBank/DDBJ databases">
        <title>Recombination and specialization in a pathogen metapopulation.</title>
        <authorList>
            <person name="Gardiner A."/>
            <person name="Kemen E."/>
            <person name="Schultz-Larsen T."/>
            <person name="MacLean D."/>
            <person name="Van Oosterhout C."/>
            <person name="Jones J.D.G."/>
        </authorList>
    </citation>
    <scope>NUCLEOTIDE SEQUENCE [LARGE SCALE GENOMIC DNA]</scope>
    <source>
        <strain evidence="1 2">Ac Nc2</strain>
    </source>
</reference>
<name>A0A024FTD1_9STRA</name>
<dbReference type="Proteomes" id="UP000053237">
    <property type="component" value="Unassembled WGS sequence"/>
</dbReference>
<comment type="caution">
    <text evidence="1">The sequence shown here is derived from an EMBL/GenBank/DDBJ whole genome shotgun (WGS) entry which is preliminary data.</text>
</comment>
<accession>A0A024FTD1</accession>
<keyword evidence="2" id="KW-1185">Reference proteome</keyword>
<evidence type="ECO:0000313" key="2">
    <source>
        <dbReference type="Proteomes" id="UP000053237"/>
    </source>
</evidence>
<dbReference type="EMBL" id="CAIX01000191">
    <property type="protein sequence ID" value="CCI10271.1"/>
    <property type="molecule type" value="Genomic_DNA"/>
</dbReference>
<dbReference type="InParanoid" id="A0A024FTD1"/>
<gene>
    <name evidence="1" type="ORF">BN9_089040</name>
</gene>
<dbReference type="OrthoDB" id="151486at2759"/>
<dbReference type="AlphaFoldDB" id="A0A024FTD1"/>
<organism evidence="1 2">
    <name type="scientific">Albugo candida</name>
    <dbReference type="NCBI Taxonomy" id="65357"/>
    <lineage>
        <taxon>Eukaryota</taxon>
        <taxon>Sar</taxon>
        <taxon>Stramenopiles</taxon>
        <taxon>Oomycota</taxon>
        <taxon>Peronosporomycetes</taxon>
        <taxon>Albuginales</taxon>
        <taxon>Albuginaceae</taxon>
        <taxon>Albugo</taxon>
    </lineage>
</organism>
<proteinExistence type="predicted"/>
<sequence length="175" mass="20167">MANFLRLNRREGSTVKQYSLYFSADSDSKNHFFSRSVWTCQKKQIGRFMCLELSCFRMAHCMATRMIMMENTAEFEMKRRDRTFSHSIRKPRSALKQAEKCSPVKPKAKKFVTFIIRPQVVGYADPHVDRRPISVAPISYFELVLLLSQRVFPPSLAAASGSLKMDPEFVISAEV</sequence>
<protein>
    <submittedName>
        <fullName evidence="1">Uncharacterized protein</fullName>
    </submittedName>
</protein>
<evidence type="ECO:0000313" key="1">
    <source>
        <dbReference type="EMBL" id="CCI10271.1"/>
    </source>
</evidence>